<dbReference type="InterPro" id="IPR038694">
    <property type="entry name" value="DUF427_sf"/>
</dbReference>
<gene>
    <name evidence="3" type="ORF">ACFOLH_16910</name>
</gene>
<dbReference type="EMBL" id="JBHRWW010000015">
    <property type="protein sequence ID" value="MFC3690030.1"/>
    <property type="molecule type" value="Genomic_DNA"/>
</dbReference>
<dbReference type="PANTHER" id="PTHR43058">
    <property type="entry name" value="SLR0655 PROTEIN"/>
    <property type="match status" value="1"/>
</dbReference>
<protein>
    <submittedName>
        <fullName evidence="3">DUF427 domain-containing protein</fullName>
    </submittedName>
</protein>
<sequence>MTPPGQAPAGLLPARGRAARVPRGVVPEEPGPGQTSVWDHPRPPLLVRDPRTVVVTFGAEVCRTSAALTVLETSHPPTWYLPVTAFAPGVLRPAAGGSVCEWKGRAAYLDLVAPDGRVAASAAWTYPDPTPAFAALAGHVALYASAADEITVAGEVVRPQPGGFYGGWVTDDVVGPFKGGPGSAGW</sequence>
<dbReference type="Proteomes" id="UP001595685">
    <property type="component" value="Unassembled WGS sequence"/>
</dbReference>
<feature type="domain" description="DUF427" evidence="2">
    <location>
        <begin position="54"/>
        <end position="144"/>
    </location>
</feature>
<evidence type="ECO:0000313" key="4">
    <source>
        <dbReference type="Proteomes" id="UP001595685"/>
    </source>
</evidence>
<organism evidence="3 4">
    <name type="scientific">Aquipuribacter hungaricus</name>
    <dbReference type="NCBI Taxonomy" id="545624"/>
    <lineage>
        <taxon>Bacteria</taxon>
        <taxon>Bacillati</taxon>
        <taxon>Actinomycetota</taxon>
        <taxon>Actinomycetes</taxon>
        <taxon>Micrococcales</taxon>
        <taxon>Intrasporangiaceae</taxon>
        <taxon>Aquipuribacter</taxon>
    </lineage>
</organism>
<dbReference type="InterPro" id="IPR007361">
    <property type="entry name" value="DUF427"/>
</dbReference>
<dbReference type="RefSeq" id="WP_340294157.1">
    <property type="nucleotide sequence ID" value="NZ_JBBEOI010000141.1"/>
</dbReference>
<feature type="compositionally biased region" description="Low complexity" evidence="1">
    <location>
        <begin position="7"/>
        <end position="33"/>
    </location>
</feature>
<evidence type="ECO:0000313" key="3">
    <source>
        <dbReference type="EMBL" id="MFC3690030.1"/>
    </source>
</evidence>
<reference evidence="4" key="1">
    <citation type="journal article" date="2019" name="Int. J. Syst. Evol. Microbiol.">
        <title>The Global Catalogue of Microorganisms (GCM) 10K type strain sequencing project: providing services to taxonomists for standard genome sequencing and annotation.</title>
        <authorList>
            <consortium name="The Broad Institute Genomics Platform"/>
            <consortium name="The Broad Institute Genome Sequencing Center for Infectious Disease"/>
            <person name="Wu L."/>
            <person name="Ma J."/>
        </authorList>
    </citation>
    <scope>NUCLEOTIDE SEQUENCE [LARGE SCALE GENOMIC DNA]</scope>
    <source>
        <strain evidence="4">NCAIM B.02333</strain>
    </source>
</reference>
<dbReference type="Pfam" id="PF04248">
    <property type="entry name" value="NTP_transf_9"/>
    <property type="match status" value="1"/>
</dbReference>
<evidence type="ECO:0000259" key="2">
    <source>
        <dbReference type="Pfam" id="PF04248"/>
    </source>
</evidence>
<accession>A0ABV7WK51</accession>
<evidence type="ECO:0000256" key="1">
    <source>
        <dbReference type="SAM" id="MobiDB-lite"/>
    </source>
</evidence>
<feature type="region of interest" description="Disordered" evidence="1">
    <location>
        <begin position="1"/>
        <end position="43"/>
    </location>
</feature>
<proteinExistence type="predicted"/>
<keyword evidence="4" id="KW-1185">Reference proteome</keyword>
<comment type="caution">
    <text evidence="3">The sequence shown here is derived from an EMBL/GenBank/DDBJ whole genome shotgun (WGS) entry which is preliminary data.</text>
</comment>
<name>A0ABV7WK51_9MICO</name>
<dbReference type="PANTHER" id="PTHR43058:SF1">
    <property type="entry name" value="DUF427 DOMAIN-CONTAINING PROTEIN"/>
    <property type="match status" value="1"/>
</dbReference>
<dbReference type="Gene3D" id="2.170.150.40">
    <property type="entry name" value="Domain of unknown function (DUF427)"/>
    <property type="match status" value="1"/>
</dbReference>